<name>A0A9W6H012_9MICO</name>
<dbReference type="EMBL" id="BSEJ01000001">
    <property type="protein sequence ID" value="GLJ59925.1"/>
    <property type="molecule type" value="Genomic_DNA"/>
</dbReference>
<evidence type="ECO:0008006" key="5">
    <source>
        <dbReference type="Google" id="ProtNLM"/>
    </source>
</evidence>
<feature type="compositionally biased region" description="Polar residues" evidence="1">
    <location>
        <begin position="52"/>
        <end position="67"/>
    </location>
</feature>
<organism evidence="3 4">
    <name type="scientific">Microbacterium barkeri</name>
    <dbReference type="NCBI Taxonomy" id="33917"/>
    <lineage>
        <taxon>Bacteria</taxon>
        <taxon>Bacillati</taxon>
        <taxon>Actinomycetota</taxon>
        <taxon>Actinomycetes</taxon>
        <taxon>Micrococcales</taxon>
        <taxon>Microbacteriaceae</taxon>
        <taxon>Microbacterium</taxon>
    </lineage>
</organism>
<keyword evidence="2" id="KW-0732">Signal</keyword>
<comment type="caution">
    <text evidence="3">The sequence shown here is derived from an EMBL/GenBank/DDBJ whole genome shotgun (WGS) entry which is preliminary data.</text>
</comment>
<reference evidence="3" key="2">
    <citation type="submission" date="2023-01" db="EMBL/GenBank/DDBJ databases">
        <authorList>
            <person name="Sun Q."/>
            <person name="Evtushenko L."/>
        </authorList>
    </citation>
    <scope>NUCLEOTIDE SEQUENCE</scope>
    <source>
        <strain evidence="3">VKM Ac-1020</strain>
    </source>
</reference>
<proteinExistence type="predicted"/>
<feature type="region of interest" description="Disordered" evidence="1">
    <location>
        <begin position="41"/>
        <end position="84"/>
    </location>
</feature>
<evidence type="ECO:0000256" key="2">
    <source>
        <dbReference type="SAM" id="SignalP"/>
    </source>
</evidence>
<dbReference type="AlphaFoldDB" id="A0A9W6H012"/>
<dbReference type="RefSeq" id="WP_271171663.1">
    <property type="nucleotide sequence ID" value="NZ_BSEJ01000001.1"/>
</dbReference>
<feature type="chain" id="PRO_5040906697" description="Heavy-metal-associated domain-containing protein" evidence="2">
    <location>
        <begin position="28"/>
        <end position="332"/>
    </location>
</feature>
<evidence type="ECO:0000313" key="4">
    <source>
        <dbReference type="Proteomes" id="UP001142462"/>
    </source>
</evidence>
<evidence type="ECO:0000313" key="3">
    <source>
        <dbReference type="EMBL" id="GLJ59925.1"/>
    </source>
</evidence>
<protein>
    <recommendedName>
        <fullName evidence="5">Heavy-metal-associated domain-containing protein</fullName>
    </recommendedName>
</protein>
<sequence length="332" mass="33632">MNAGARLALYGAGLVAAFGAAFGVASAVAPDAVVTAWNEEDKVDGHGGGHTTAPTDGTASDGAQSESAHGAPGDGAHGAHAPQGVTLSADGYTLTAVAAPSGAGEQGELSFQILDSAGEPLTSYAIEHEKELHLIVVRSDGAHFRHVHPELDAHTGAWSIPWSWEAAGTYRVYADFTPAGDGAQGLTLARSVEVAGDYTPVSAEPSRVDEVGGYTVELAGDLAPGAAQELTLSITRDGEPVTALEPYLGAFGHLVALREGDLAYLHVHPEGAEPGADDLGGPEIAFAAEAPTTGRYLLYLDFQVGGQVHTAEFVLDAGAAAAGHGHAHSGGH</sequence>
<reference evidence="3" key="1">
    <citation type="journal article" date="2014" name="Int. J. Syst. Evol. Microbiol.">
        <title>Complete genome sequence of Corynebacterium casei LMG S-19264T (=DSM 44701T), isolated from a smear-ripened cheese.</title>
        <authorList>
            <consortium name="US DOE Joint Genome Institute (JGI-PGF)"/>
            <person name="Walter F."/>
            <person name="Albersmeier A."/>
            <person name="Kalinowski J."/>
            <person name="Ruckert C."/>
        </authorList>
    </citation>
    <scope>NUCLEOTIDE SEQUENCE</scope>
    <source>
        <strain evidence="3">VKM Ac-1020</strain>
    </source>
</reference>
<feature type="signal peptide" evidence="2">
    <location>
        <begin position="1"/>
        <end position="27"/>
    </location>
</feature>
<dbReference type="Proteomes" id="UP001142462">
    <property type="component" value="Unassembled WGS sequence"/>
</dbReference>
<keyword evidence="4" id="KW-1185">Reference proteome</keyword>
<evidence type="ECO:0000256" key="1">
    <source>
        <dbReference type="SAM" id="MobiDB-lite"/>
    </source>
</evidence>
<gene>
    <name evidence="3" type="ORF">GCM10017576_00540</name>
</gene>
<accession>A0A9W6H012</accession>